<reference evidence="2 3" key="1">
    <citation type="submission" date="2016-10" db="EMBL/GenBank/DDBJ databases">
        <authorList>
            <person name="de Groot N.N."/>
        </authorList>
    </citation>
    <scope>NUCLEOTIDE SEQUENCE [LARGE SCALE GENOMIC DNA]</scope>
    <source>
        <strain evidence="2 3">DSM 21001</strain>
    </source>
</reference>
<evidence type="ECO:0000256" key="1">
    <source>
        <dbReference type="SAM" id="Phobius"/>
    </source>
</evidence>
<keyword evidence="1" id="KW-0812">Transmembrane</keyword>
<sequence length="215" mass="24321">MPGDRLPFYAFCIGLLGNFIFRFFRQRSESRDREISLYQPVTPSSAPVTSSIRLFSLEEMYHLTPELLAALWMLYQVRSEEIPELAASLLERGFDTPSLRRLAGENRPTHADVADLVADTLRALHSRLPKDEVHARTIICRYLAAEAIAGRIAPFEAGDKIASLHDWDTLTYSGQIAITSIEAEEWNTNQRIENEPQMLEALQNYLKAATPSPTQ</sequence>
<dbReference type="EMBL" id="FOZL01000001">
    <property type="protein sequence ID" value="SFS16073.1"/>
    <property type="molecule type" value="Genomic_DNA"/>
</dbReference>
<evidence type="ECO:0000313" key="3">
    <source>
        <dbReference type="Proteomes" id="UP000199024"/>
    </source>
</evidence>
<feature type="transmembrane region" description="Helical" evidence="1">
    <location>
        <begin position="6"/>
        <end position="24"/>
    </location>
</feature>
<dbReference type="AlphaFoldDB" id="A0A1I6MK64"/>
<evidence type="ECO:0000313" key="2">
    <source>
        <dbReference type="EMBL" id="SFS16073.1"/>
    </source>
</evidence>
<protein>
    <submittedName>
        <fullName evidence="2">Uncharacterized protein</fullName>
    </submittedName>
</protein>
<keyword evidence="3" id="KW-1185">Reference proteome</keyword>
<gene>
    <name evidence="2" type="ORF">SAMN05421771_2840</name>
</gene>
<dbReference type="Proteomes" id="UP000199024">
    <property type="component" value="Unassembled WGS sequence"/>
</dbReference>
<proteinExistence type="predicted"/>
<accession>A0A1I6MK64</accession>
<organism evidence="2 3">
    <name type="scientific">Granulicella pectinivorans</name>
    <dbReference type="NCBI Taxonomy" id="474950"/>
    <lineage>
        <taxon>Bacteria</taxon>
        <taxon>Pseudomonadati</taxon>
        <taxon>Acidobacteriota</taxon>
        <taxon>Terriglobia</taxon>
        <taxon>Terriglobales</taxon>
        <taxon>Acidobacteriaceae</taxon>
        <taxon>Granulicella</taxon>
    </lineage>
</organism>
<dbReference type="STRING" id="474950.SAMN05421771_2840"/>
<keyword evidence="1" id="KW-1133">Transmembrane helix</keyword>
<name>A0A1I6MK64_9BACT</name>
<keyword evidence="1" id="KW-0472">Membrane</keyword>